<name>A0A419W955_9BACT</name>
<organism evidence="1 2">
    <name type="scientific">Mangrovibacterium diazotrophicum</name>
    <dbReference type="NCBI Taxonomy" id="1261403"/>
    <lineage>
        <taxon>Bacteria</taxon>
        <taxon>Pseudomonadati</taxon>
        <taxon>Bacteroidota</taxon>
        <taxon>Bacteroidia</taxon>
        <taxon>Marinilabiliales</taxon>
        <taxon>Prolixibacteraceae</taxon>
        <taxon>Mangrovibacterium</taxon>
    </lineage>
</organism>
<dbReference type="Proteomes" id="UP000283387">
    <property type="component" value="Unassembled WGS sequence"/>
</dbReference>
<dbReference type="RefSeq" id="WP_120273191.1">
    <property type="nucleotide sequence ID" value="NZ_RAPN01000001.1"/>
</dbReference>
<dbReference type="OrthoDB" id="1955080at2"/>
<evidence type="ECO:0000313" key="1">
    <source>
        <dbReference type="EMBL" id="RKD91932.1"/>
    </source>
</evidence>
<proteinExistence type="predicted"/>
<protein>
    <submittedName>
        <fullName evidence="1">Uncharacterized protein</fullName>
    </submittedName>
</protein>
<gene>
    <name evidence="1" type="ORF">BC643_2301</name>
</gene>
<evidence type="ECO:0000313" key="2">
    <source>
        <dbReference type="Proteomes" id="UP000283387"/>
    </source>
</evidence>
<accession>A0A419W955</accession>
<reference evidence="1 2" key="1">
    <citation type="submission" date="2018-09" db="EMBL/GenBank/DDBJ databases">
        <title>Genomic Encyclopedia of Archaeal and Bacterial Type Strains, Phase II (KMG-II): from individual species to whole genera.</title>
        <authorList>
            <person name="Goeker M."/>
        </authorList>
    </citation>
    <scope>NUCLEOTIDE SEQUENCE [LARGE SCALE GENOMIC DNA]</scope>
    <source>
        <strain evidence="1 2">DSM 27148</strain>
    </source>
</reference>
<dbReference type="EMBL" id="RAPN01000001">
    <property type="protein sequence ID" value="RKD91932.1"/>
    <property type="molecule type" value="Genomic_DNA"/>
</dbReference>
<sequence>MPADEHISCSNCDTQYLKEELDRDCGNCFSCTGCEIYICPNCRHEIVVKPMKKPVLKKD</sequence>
<keyword evidence="2" id="KW-1185">Reference proteome</keyword>
<comment type="caution">
    <text evidence="1">The sequence shown here is derived from an EMBL/GenBank/DDBJ whole genome shotgun (WGS) entry which is preliminary data.</text>
</comment>
<dbReference type="AlphaFoldDB" id="A0A419W955"/>